<dbReference type="Proteomes" id="UP000016710">
    <property type="component" value="Segment"/>
</dbReference>
<keyword evidence="1" id="KW-0812">Transmembrane</keyword>
<feature type="transmembrane region" description="Helical" evidence="1">
    <location>
        <begin position="110"/>
        <end position="132"/>
    </location>
</feature>
<gene>
    <name evidence="2" type="ORF">BANE2_75</name>
</gene>
<dbReference type="EMBL" id="KF279413">
    <property type="protein sequence ID" value="AGU92187.1"/>
    <property type="molecule type" value="Genomic_DNA"/>
</dbReference>
<organism evidence="2 3">
    <name type="scientific">Mycobacterium phage Bane2</name>
    <dbReference type="NCBI Taxonomy" id="1354509"/>
    <lineage>
        <taxon>Viruses</taxon>
        <taxon>Duplodnaviria</taxon>
        <taxon>Heunggongvirae</taxon>
        <taxon>Uroviricota</taxon>
        <taxon>Caudoviricetes</taxon>
        <taxon>Bclasvirinae</taxon>
        <taxon>Coopervirus</taxon>
        <taxon>Coopervirus bane1</taxon>
    </lineage>
</organism>
<evidence type="ECO:0000313" key="2">
    <source>
        <dbReference type="EMBL" id="AGU92187.1"/>
    </source>
</evidence>
<keyword evidence="1" id="KW-0472">Membrane</keyword>
<evidence type="ECO:0000256" key="1">
    <source>
        <dbReference type="SAM" id="Phobius"/>
    </source>
</evidence>
<sequence>MSNDPFALPPDRLALARIRELCAEYGSALVVPLNRINDMEPGIQSLLDGRADWCQGCGQCRYRHDMRWLVDAYRCRVCLGPGVGTAALWVNPWPEPDDHDDALVPANWRAVGYVLLTAVVALVFLASALGAFG</sequence>
<name>T2A9H8_9CAUD</name>
<keyword evidence="1" id="KW-1133">Transmembrane helix</keyword>
<reference evidence="2 3" key="1">
    <citation type="submission" date="2013-06" db="EMBL/GenBank/DDBJ databases">
        <authorList>
            <person name="Gardner A.V."/>
            <person name="Merrill C.A."/>
            <person name="Sargent C.J."/>
            <person name="Fisher J.N."/>
            <person name="Lunt B.L."/>
            <person name="Merrill B.D."/>
            <person name="Burnett S.H."/>
            <person name="Grose J.H."/>
            <person name="Breakwell D.P."/>
        </authorList>
    </citation>
    <scope>NUCLEOTIDE SEQUENCE [LARGE SCALE GENOMIC DNA]</scope>
</reference>
<accession>T2A9H8</accession>
<evidence type="ECO:0000313" key="3">
    <source>
        <dbReference type="Proteomes" id="UP000016710"/>
    </source>
</evidence>
<protein>
    <submittedName>
        <fullName evidence="2">Uncharacterized protein</fullName>
    </submittedName>
</protein>
<proteinExistence type="predicted"/>